<reference evidence="1 2" key="1">
    <citation type="submission" date="2016-10" db="EMBL/GenBank/DDBJ databases">
        <title>Complete genome sequences of three Cupriavidus strains isolated from various Malaysian environments.</title>
        <authorList>
            <person name="Abdullah A.A.-A."/>
            <person name="Shafie N.A.H."/>
            <person name="Lau N.S."/>
        </authorList>
    </citation>
    <scope>NUCLEOTIDE SEQUENCE [LARGE SCALE GENOMIC DNA]</scope>
    <source>
        <strain evidence="1 2">USMAA1020</strain>
        <plasmid evidence="1 2">unnamed1</plasmid>
    </source>
</reference>
<organism evidence="1 2">
    <name type="scientific">Cupriavidus malaysiensis</name>
    <dbReference type="NCBI Taxonomy" id="367825"/>
    <lineage>
        <taxon>Bacteria</taxon>
        <taxon>Pseudomonadati</taxon>
        <taxon>Pseudomonadota</taxon>
        <taxon>Betaproteobacteria</taxon>
        <taxon>Burkholderiales</taxon>
        <taxon>Burkholderiaceae</taxon>
        <taxon>Cupriavidus</taxon>
    </lineage>
</organism>
<name>A0ABM6FGX4_9BURK</name>
<proteinExistence type="predicted"/>
<evidence type="ECO:0000313" key="2">
    <source>
        <dbReference type="Proteomes" id="UP000177515"/>
    </source>
</evidence>
<gene>
    <name evidence="1" type="ORF">BKK80_34485</name>
</gene>
<keyword evidence="2" id="KW-1185">Reference proteome</keyword>
<evidence type="ECO:0000313" key="1">
    <source>
        <dbReference type="EMBL" id="AOZ11216.1"/>
    </source>
</evidence>
<protein>
    <submittedName>
        <fullName evidence="1">Uncharacterized protein</fullName>
    </submittedName>
</protein>
<keyword evidence="1" id="KW-0614">Plasmid</keyword>
<accession>A0ABM6FGX4</accession>
<sequence>MDTKPSFMTRFIRLQEGEEDEIKRILLAVAITTRVLDDGLSGQPNRLATPCGTLNTDTRRPEQVVDLSLREACNKIIHTNRMRLDMSENAAGRRYLNPTIYLYGNDLRDRPYKASLDVVAFAKCLSNCIFALYPL</sequence>
<dbReference type="EMBL" id="CP017756">
    <property type="protein sequence ID" value="AOZ11216.1"/>
    <property type="molecule type" value="Genomic_DNA"/>
</dbReference>
<geneLocation type="plasmid" evidence="1 2">
    <name>unnamed1</name>
</geneLocation>
<dbReference type="Proteomes" id="UP000177515">
    <property type="component" value="Plasmid unnamed1"/>
</dbReference>